<reference evidence="4 5" key="1">
    <citation type="submission" date="2017-07" db="EMBL/GenBank/DDBJ databases">
        <title>Flavobacterium cyanobacteriorum sp. nov., isolated from cyanobacterial aggregates in a eutrophic lake.</title>
        <authorList>
            <person name="Cai H."/>
        </authorList>
    </citation>
    <scope>NUCLEOTIDE SEQUENCE [LARGE SCALE GENOMIC DNA]</scope>
    <source>
        <strain evidence="4 5">TH021</strain>
    </source>
</reference>
<evidence type="ECO:0000313" key="4">
    <source>
        <dbReference type="EMBL" id="OYQ37125.1"/>
    </source>
</evidence>
<keyword evidence="3" id="KW-0472">Membrane</keyword>
<feature type="compositionally biased region" description="Polar residues" evidence="2">
    <location>
        <begin position="217"/>
        <end position="251"/>
    </location>
</feature>
<proteinExistence type="predicted"/>
<dbReference type="AlphaFoldDB" id="A0A255Z8B8"/>
<feature type="compositionally biased region" description="Basic and acidic residues" evidence="2">
    <location>
        <begin position="254"/>
        <end position="267"/>
    </location>
</feature>
<organism evidence="4 5">
    <name type="scientific">Flavobacterium cyanobacteriorum</name>
    <dbReference type="NCBI Taxonomy" id="2022802"/>
    <lineage>
        <taxon>Bacteria</taxon>
        <taxon>Pseudomonadati</taxon>
        <taxon>Bacteroidota</taxon>
        <taxon>Flavobacteriia</taxon>
        <taxon>Flavobacteriales</taxon>
        <taxon>Flavobacteriaceae</taxon>
        <taxon>Flavobacterium</taxon>
    </lineage>
</organism>
<keyword evidence="3" id="KW-1133">Transmembrane helix</keyword>
<dbReference type="Proteomes" id="UP000216605">
    <property type="component" value="Unassembled WGS sequence"/>
</dbReference>
<keyword evidence="3" id="KW-0812">Transmembrane</keyword>
<feature type="region of interest" description="Disordered" evidence="2">
    <location>
        <begin position="161"/>
        <end position="289"/>
    </location>
</feature>
<accession>A0A255Z8B8</accession>
<dbReference type="RefSeq" id="WP_094414699.1">
    <property type="nucleotide sequence ID" value="NZ_NOXV01000259.1"/>
</dbReference>
<dbReference type="OrthoDB" id="1113942at2"/>
<evidence type="ECO:0000256" key="3">
    <source>
        <dbReference type="SAM" id="Phobius"/>
    </source>
</evidence>
<evidence type="ECO:0000313" key="5">
    <source>
        <dbReference type="Proteomes" id="UP000216605"/>
    </source>
</evidence>
<gene>
    <name evidence="4" type="ORF">CHU92_08815</name>
</gene>
<evidence type="ECO:0000256" key="2">
    <source>
        <dbReference type="SAM" id="MobiDB-lite"/>
    </source>
</evidence>
<comment type="caution">
    <text evidence="4">The sequence shown here is derived from an EMBL/GenBank/DDBJ whole genome shotgun (WGS) entry which is preliminary data.</text>
</comment>
<feature type="compositionally biased region" description="Low complexity" evidence="2">
    <location>
        <begin position="268"/>
        <end position="278"/>
    </location>
</feature>
<keyword evidence="5" id="KW-1185">Reference proteome</keyword>
<protein>
    <submittedName>
        <fullName evidence="4">Uncharacterized protein</fullName>
    </submittedName>
</protein>
<evidence type="ECO:0000256" key="1">
    <source>
        <dbReference type="SAM" id="Coils"/>
    </source>
</evidence>
<feature type="coiled-coil region" evidence="1">
    <location>
        <begin position="316"/>
        <end position="344"/>
    </location>
</feature>
<keyword evidence="1" id="KW-0175">Coiled coil</keyword>
<name>A0A255Z8B8_9FLAO</name>
<feature type="transmembrane region" description="Helical" evidence="3">
    <location>
        <begin position="46"/>
        <end position="68"/>
    </location>
</feature>
<dbReference type="EMBL" id="NOXV01000259">
    <property type="protein sequence ID" value="OYQ37125.1"/>
    <property type="molecule type" value="Genomic_DNA"/>
</dbReference>
<sequence length="577" mass="63317">MSEKKNIDRLFQEKLKDFEPVPPERVWAGIEAELKKENKDRRVVPLWFKLAGVAAILIMGALLTIPLFNGFDTGKIPVVLEQHNNVRENIPGIRPTHKPIKPGQTVTEAGGQTIVINTLPEKIATGTNDVNAAEATVKATQRHTGKRTVNASAKQKDFSNTNTAISGETVQDDRKLSKNRLPKNNIAVPPPGNVSGDTHEGMAFGNNAVEKQKKGTRNSATGTSKSAFTTTGDATGIDNNEGNTYAQGSSPRNKKADADSNIEENKNKNTVLDNNNTVAATPPDGNTWKNQNSKILNDTIAGNALAMADSVKVVPENELDKLLKEKLNEEKKKEEQLAEAKTDRWNIRPHLAPIFYNSFSNGSPIDSQFASNAKDYDNALSYGVGIDYAINNRLSFRTGVNTVNLSYSTNDIQFYAALGEHTANVSRSSIANVVVENAANENPQAHFADAQLSIQKFDGAMVQKMGYIEVPLEMSYQLVKSRFGIDVIGGLSTLFLNENNVSVVSRQGLSTDIGQAQNLNNIHFTTNIGVGFKYRFWKSFQANFEPTFKYQLNAFSNNPGNFRPYFIGLYSGISFSF</sequence>